<sequence length="109" mass="12788">MLLTRIKKDITKNHEEHHNYVEDLTKKTQQDYFISTIGVTNNICCPLVRVNNFKLKLALIYKSLAHLKKFLRLADIVKINNVLMDTIYLRPFPFSLADKALEWLTTLLN</sequence>
<comment type="caution">
    <text evidence="1">The sequence shown here is derived from an EMBL/GenBank/DDBJ whole genome shotgun (WGS) entry which is preliminary data.</text>
</comment>
<gene>
    <name evidence="1" type="ORF">CR513_36001</name>
</gene>
<reference evidence="1" key="1">
    <citation type="submission" date="2018-05" db="EMBL/GenBank/DDBJ databases">
        <title>Draft genome of Mucuna pruriens seed.</title>
        <authorList>
            <person name="Nnadi N.E."/>
            <person name="Vos R."/>
            <person name="Hasami M.H."/>
            <person name="Devisetty U.K."/>
            <person name="Aguiy J.C."/>
        </authorList>
    </citation>
    <scope>NUCLEOTIDE SEQUENCE [LARGE SCALE GENOMIC DNA]</scope>
    <source>
        <strain evidence="1">JCA_2017</strain>
    </source>
</reference>
<dbReference type="EMBL" id="QJKJ01007452">
    <property type="protein sequence ID" value="RDX83117.1"/>
    <property type="molecule type" value="Genomic_DNA"/>
</dbReference>
<accession>A0A371FXS1</accession>
<name>A0A371FXS1_MUCPR</name>
<keyword evidence="2" id="KW-1185">Reference proteome</keyword>
<protein>
    <submittedName>
        <fullName evidence="1">Uncharacterized protein</fullName>
    </submittedName>
</protein>
<proteinExistence type="predicted"/>
<evidence type="ECO:0000313" key="2">
    <source>
        <dbReference type="Proteomes" id="UP000257109"/>
    </source>
</evidence>
<dbReference type="AlphaFoldDB" id="A0A371FXS1"/>
<dbReference type="OrthoDB" id="1417698at2759"/>
<dbReference type="Proteomes" id="UP000257109">
    <property type="component" value="Unassembled WGS sequence"/>
</dbReference>
<organism evidence="1 2">
    <name type="scientific">Mucuna pruriens</name>
    <name type="common">Velvet bean</name>
    <name type="synonym">Dolichos pruriens</name>
    <dbReference type="NCBI Taxonomy" id="157652"/>
    <lineage>
        <taxon>Eukaryota</taxon>
        <taxon>Viridiplantae</taxon>
        <taxon>Streptophyta</taxon>
        <taxon>Embryophyta</taxon>
        <taxon>Tracheophyta</taxon>
        <taxon>Spermatophyta</taxon>
        <taxon>Magnoliopsida</taxon>
        <taxon>eudicotyledons</taxon>
        <taxon>Gunneridae</taxon>
        <taxon>Pentapetalae</taxon>
        <taxon>rosids</taxon>
        <taxon>fabids</taxon>
        <taxon>Fabales</taxon>
        <taxon>Fabaceae</taxon>
        <taxon>Papilionoideae</taxon>
        <taxon>50 kb inversion clade</taxon>
        <taxon>NPAAA clade</taxon>
        <taxon>indigoferoid/millettioid clade</taxon>
        <taxon>Phaseoleae</taxon>
        <taxon>Mucuna</taxon>
    </lineage>
</organism>
<evidence type="ECO:0000313" key="1">
    <source>
        <dbReference type="EMBL" id="RDX83117.1"/>
    </source>
</evidence>
<feature type="non-terminal residue" evidence="1">
    <location>
        <position position="1"/>
    </location>
</feature>